<dbReference type="EMBL" id="CALNXK010000089">
    <property type="protein sequence ID" value="CAH3150500.1"/>
    <property type="molecule type" value="Genomic_DNA"/>
</dbReference>
<comment type="caution">
    <text evidence="2">The sequence shown here is derived from an EMBL/GenBank/DDBJ whole genome shotgun (WGS) entry which is preliminary data.</text>
</comment>
<gene>
    <name evidence="2" type="ORF">PLOB_00047625</name>
</gene>
<dbReference type="PANTHER" id="PTHR31912:SF36">
    <property type="entry name" value="C2H2-TYPE DOMAIN-CONTAINING PROTEIN"/>
    <property type="match status" value="1"/>
</dbReference>
<feature type="signal peptide" evidence="1">
    <location>
        <begin position="1"/>
        <end position="17"/>
    </location>
</feature>
<feature type="chain" id="PRO_5047042111" description="C2H2-type domain-containing protein" evidence="1">
    <location>
        <begin position="18"/>
        <end position="685"/>
    </location>
</feature>
<evidence type="ECO:0008006" key="4">
    <source>
        <dbReference type="Google" id="ProtNLM"/>
    </source>
</evidence>
<name>A0ABN8PTJ6_9CNID</name>
<accession>A0ABN8PTJ6</accession>
<evidence type="ECO:0000256" key="1">
    <source>
        <dbReference type="SAM" id="SignalP"/>
    </source>
</evidence>
<evidence type="ECO:0000313" key="2">
    <source>
        <dbReference type="EMBL" id="CAH3150500.1"/>
    </source>
</evidence>
<reference evidence="2 3" key="1">
    <citation type="submission" date="2022-05" db="EMBL/GenBank/DDBJ databases">
        <authorList>
            <consortium name="Genoscope - CEA"/>
            <person name="William W."/>
        </authorList>
    </citation>
    <scope>NUCLEOTIDE SEQUENCE [LARGE SCALE GENOMIC DNA]</scope>
</reference>
<keyword evidence="3" id="KW-1185">Reference proteome</keyword>
<dbReference type="PANTHER" id="PTHR31912">
    <property type="entry name" value="IP13529P"/>
    <property type="match status" value="1"/>
</dbReference>
<protein>
    <recommendedName>
        <fullName evidence="4">C2H2-type domain-containing protein</fullName>
    </recommendedName>
</protein>
<proteinExistence type="predicted"/>
<organism evidence="2 3">
    <name type="scientific">Porites lobata</name>
    <dbReference type="NCBI Taxonomy" id="104759"/>
    <lineage>
        <taxon>Eukaryota</taxon>
        <taxon>Metazoa</taxon>
        <taxon>Cnidaria</taxon>
        <taxon>Anthozoa</taxon>
        <taxon>Hexacorallia</taxon>
        <taxon>Scleractinia</taxon>
        <taxon>Fungiina</taxon>
        <taxon>Poritidae</taxon>
        <taxon>Porites</taxon>
    </lineage>
</organism>
<dbReference type="Proteomes" id="UP001159405">
    <property type="component" value="Unassembled WGS sequence"/>
</dbReference>
<evidence type="ECO:0000313" key="3">
    <source>
        <dbReference type="Proteomes" id="UP001159405"/>
    </source>
</evidence>
<keyword evidence="1" id="KW-0732">Signal</keyword>
<sequence>MAYRCNVCVSFIALTLSLFLNHLHRYHLSDPSFHVLCGINGCAKTYKKCISYRNHIIRKHSDVLKAERECANQTIMDDTDYGTDCCPSEDLIDNSTDIDGNDGETHMYDLTSLPQFDFQRETEEIRRTGALHLLRMKYQDRASQKAVDSFVESTTSIVRTSMEILKAGLMNRLDTAGIDFNAVPGLPGLFKEDSLAMNPFSGIRKENEQHKYYKDNLGLLEPRKLVLGQYHKKVRRGNKIKDMLKTDDAYYIPLLESLEQLLNDDSILEEIDNPHQRADGLLSDFCDGDTFARHPLFSSDPKALQLILYFDEFEVCNPLGSRANKHKIGGFYYTLGNIRPENRSHMNAIQLLGLVTSKHLKKYGVETLLNAFMEDLAKLEQDAGHQFLIDGVPRSFQGTIAFFCGDNLGSQFVGGFKEGSQAHRPCRECMGNKDQIKSHFHERDFTLRTRDSHNMQCNRLADNPHYSKTYGINSNSVLNKSRFYHVVGGMPPDAMHDILEGVLHYSVKETLKTLILDKNYITLDELNKRITSFDYGYHNDSNKPAEIQRSRLLSDDHSLKQHANQMWCLARNLPLLIGGLIPDDDDHWSLFCNFLEIVRIIFAPTVSRNQIAYLQVLIQNHHETFKELYPDCPITPKMHYMIHMPRTMLSMGPLVMAGVCGLKPSIMNLSVSLHIWEITQTYPTL</sequence>